<organism evidence="1 2">
    <name type="scientific">Lactuca saligna</name>
    <name type="common">Willowleaf lettuce</name>
    <dbReference type="NCBI Taxonomy" id="75948"/>
    <lineage>
        <taxon>Eukaryota</taxon>
        <taxon>Viridiplantae</taxon>
        <taxon>Streptophyta</taxon>
        <taxon>Embryophyta</taxon>
        <taxon>Tracheophyta</taxon>
        <taxon>Spermatophyta</taxon>
        <taxon>Magnoliopsida</taxon>
        <taxon>eudicotyledons</taxon>
        <taxon>Gunneridae</taxon>
        <taxon>Pentapetalae</taxon>
        <taxon>asterids</taxon>
        <taxon>campanulids</taxon>
        <taxon>Asterales</taxon>
        <taxon>Asteraceae</taxon>
        <taxon>Cichorioideae</taxon>
        <taxon>Cichorieae</taxon>
        <taxon>Lactucinae</taxon>
        <taxon>Lactuca</taxon>
    </lineage>
</organism>
<sequence>MEISYSQFWSIVVKRALLHYKVPGMIDSLMAKIPMMQTTTFVTSDMRNFGFVGSIPEVMLDKVSTPPFSFVPSDSNIFENIDSFLNLSQTLPPPPLFPTSTSPMTTSILNSSIPTLPTFSIVNSSQPQISIFFSTLIFIELTTSPRTTTIENPTKVSIFKSGKVENRSSCIPGNISNVESNVNIGVSGHIPTSIVDDNLIFGGYPDPIDTFVLPSFTVKVDSDDDDAPMTKGLFKELNQKHDSILLYTETFSTSKWENIMFTHLATFELLTSGNGKVHEET</sequence>
<accession>A0AA35Z5Y9</accession>
<dbReference type="EMBL" id="OX465081">
    <property type="protein sequence ID" value="CAI9286470.1"/>
    <property type="molecule type" value="Genomic_DNA"/>
</dbReference>
<evidence type="ECO:0000313" key="1">
    <source>
        <dbReference type="EMBL" id="CAI9286470.1"/>
    </source>
</evidence>
<protein>
    <submittedName>
        <fullName evidence="1">Uncharacterized protein</fullName>
    </submittedName>
</protein>
<proteinExistence type="predicted"/>
<evidence type="ECO:0000313" key="2">
    <source>
        <dbReference type="Proteomes" id="UP001177003"/>
    </source>
</evidence>
<dbReference type="AlphaFoldDB" id="A0AA35Z5Y9"/>
<keyword evidence="2" id="KW-1185">Reference proteome</keyword>
<reference evidence="1" key="1">
    <citation type="submission" date="2023-04" db="EMBL/GenBank/DDBJ databases">
        <authorList>
            <person name="Vijverberg K."/>
            <person name="Xiong W."/>
            <person name="Schranz E."/>
        </authorList>
    </citation>
    <scope>NUCLEOTIDE SEQUENCE</scope>
</reference>
<dbReference type="Proteomes" id="UP001177003">
    <property type="component" value="Chromosome 5"/>
</dbReference>
<name>A0AA35Z5Y9_LACSI</name>
<gene>
    <name evidence="1" type="ORF">LSALG_LOCUS25887</name>
</gene>